<dbReference type="AlphaFoldDB" id="A0A7S3EQF8"/>
<reference evidence="1" key="1">
    <citation type="submission" date="2021-01" db="EMBL/GenBank/DDBJ databases">
        <authorList>
            <person name="Corre E."/>
            <person name="Pelletier E."/>
            <person name="Niang G."/>
            <person name="Scheremetjew M."/>
            <person name="Finn R."/>
            <person name="Kale V."/>
            <person name="Holt S."/>
            <person name="Cochrane G."/>
            <person name="Meng A."/>
            <person name="Brown T."/>
            <person name="Cohen L."/>
        </authorList>
    </citation>
    <scope>NUCLEOTIDE SEQUENCE</scope>
    <source>
        <strain evidence="1">CCMP281</strain>
    </source>
</reference>
<evidence type="ECO:0000313" key="1">
    <source>
        <dbReference type="EMBL" id="CAE0100066.1"/>
    </source>
</evidence>
<dbReference type="EMBL" id="HBHX01003502">
    <property type="protein sequence ID" value="CAE0100066.1"/>
    <property type="molecule type" value="Transcribed_RNA"/>
</dbReference>
<protein>
    <submittedName>
        <fullName evidence="1">Uncharacterized protein</fullName>
    </submittedName>
</protein>
<organism evidence="1">
    <name type="scientific">Haptolina ericina</name>
    <dbReference type="NCBI Taxonomy" id="156174"/>
    <lineage>
        <taxon>Eukaryota</taxon>
        <taxon>Haptista</taxon>
        <taxon>Haptophyta</taxon>
        <taxon>Prymnesiophyceae</taxon>
        <taxon>Prymnesiales</taxon>
        <taxon>Prymnesiaceae</taxon>
        <taxon>Haptolina</taxon>
    </lineage>
</organism>
<accession>A0A7S3EQF8</accession>
<sequence length="124" mass="13119">MVGLATSNALFVKGPGGYPRNVTGYVNVGLGHEFATTSPYANYNLRGVVKDEKFVTPPALGMSVLSRIPGFYDPTGFGLGRVLSLNASHVKVSIDSAEAPGPTTQRGLLFDMALADTRPLCYNP</sequence>
<name>A0A7S3EQF8_9EUKA</name>
<proteinExistence type="predicted"/>
<gene>
    <name evidence="1" type="ORF">HERI1096_LOCUS1965</name>
</gene>